<dbReference type="InterPro" id="IPR052512">
    <property type="entry name" value="4CMD/NDH-1_regulator"/>
</dbReference>
<dbReference type="Gene3D" id="1.20.1290.10">
    <property type="entry name" value="AhpD-like"/>
    <property type="match status" value="2"/>
</dbReference>
<protein>
    <submittedName>
        <fullName evidence="2">Carboxymuconolactone decarboxylase</fullName>
    </submittedName>
</protein>
<dbReference type="EMBL" id="PDEV01000005">
    <property type="protein sequence ID" value="PEN15593.1"/>
    <property type="molecule type" value="Genomic_DNA"/>
</dbReference>
<organism evidence="2 3">
    <name type="scientific">Rothia dentocariosa</name>
    <dbReference type="NCBI Taxonomy" id="2047"/>
    <lineage>
        <taxon>Bacteria</taxon>
        <taxon>Bacillati</taxon>
        <taxon>Actinomycetota</taxon>
        <taxon>Actinomycetes</taxon>
        <taxon>Micrococcales</taxon>
        <taxon>Micrococcaceae</taxon>
        <taxon>Rothia</taxon>
    </lineage>
</organism>
<name>A0A2A8D468_9MICC</name>
<evidence type="ECO:0000313" key="3">
    <source>
        <dbReference type="Proteomes" id="UP000219947"/>
    </source>
</evidence>
<reference evidence="2" key="1">
    <citation type="submission" date="2017-10" db="EMBL/GenBank/DDBJ databases">
        <title>Kefir isolates.</title>
        <authorList>
            <person name="Kim Y."/>
            <person name="Blasche S."/>
        </authorList>
    </citation>
    <scope>NUCLEOTIDE SEQUENCE [LARGE SCALE GENOMIC DNA]</scope>
    <source>
        <strain evidence="2">OG2-2</strain>
    </source>
</reference>
<accession>A0A2A8D468</accession>
<dbReference type="PANTHER" id="PTHR33570">
    <property type="entry name" value="4-CARBOXYMUCONOLACTONE DECARBOXYLASE FAMILY PROTEIN"/>
    <property type="match status" value="1"/>
</dbReference>
<feature type="domain" description="Carboxymuconolactone decarboxylase-like" evidence="1">
    <location>
        <begin position="53"/>
        <end position="137"/>
    </location>
</feature>
<dbReference type="Proteomes" id="UP000219947">
    <property type="component" value="Unassembled WGS sequence"/>
</dbReference>
<dbReference type="SUPFAM" id="SSF69118">
    <property type="entry name" value="AhpD-like"/>
    <property type="match status" value="1"/>
</dbReference>
<dbReference type="GO" id="GO:0051920">
    <property type="term" value="F:peroxiredoxin activity"/>
    <property type="evidence" value="ECO:0007669"/>
    <property type="project" value="InterPro"/>
</dbReference>
<evidence type="ECO:0000313" key="2">
    <source>
        <dbReference type="EMBL" id="PEN15593.1"/>
    </source>
</evidence>
<dbReference type="Pfam" id="PF02627">
    <property type="entry name" value="CMD"/>
    <property type="match status" value="2"/>
</dbReference>
<feature type="domain" description="Carboxymuconolactone decarboxylase-like" evidence="1">
    <location>
        <begin position="187"/>
        <end position="270"/>
    </location>
</feature>
<keyword evidence="3" id="KW-1185">Reference proteome</keyword>
<dbReference type="AlphaFoldDB" id="A0A2A8D468"/>
<dbReference type="InterPro" id="IPR029032">
    <property type="entry name" value="AhpD-like"/>
</dbReference>
<evidence type="ECO:0000259" key="1">
    <source>
        <dbReference type="Pfam" id="PF02627"/>
    </source>
</evidence>
<proteinExistence type="predicted"/>
<sequence length="279" mass="30254">MQISLSHHVITRKVVKIMAAENNERYLRGKEVLARVEQNPHGSILDSLASFSPDLERFVVEFGYADVFDREGLSDQSRQLITISALAALGNAAPQLEFHISGALNVGCSPEQIIETFIHVTIYAGFPAALNAVSVARKVFTERGIDVNLDTHSTEPAKRFEVGSSYLERVDGAGGEAVVKSLQDIAPDLGRYIVEYSFGDVYSRPGLSLWERELVSVSACSALGTCVPQLHVHINGFLNVGGTQDELVELMIQIAVYAGFPAALNAIASLRQVLAENNA</sequence>
<dbReference type="PANTHER" id="PTHR33570:SF10">
    <property type="entry name" value="GAMMA-CARBOXYMUCONOLACTONE DECARBOXYLASE"/>
    <property type="match status" value="1"/>
</dbReference>
<gene>
    <name evidence="2" type="ORF">CRM92_09945</name>
</gene>
<dbReference type="InterPro" id="IPR003779">
    <property type="entry name" value="CMD-like"/>
</dbReference>
<comment type="caution">
    <text evidence="2">The sequence shown here is derived from an EMBL/GenBank/DDBJ whole genome shotgun (WGS) entry which is preliminary data.</text>
</comment>